<sequence length="148" mass="15931">MDKMSKWEAADAAVAKALEHPRVAAAIEAMSALDAAIVAGDKDGFLAAFDEESVTNNPMNAISRIADSARFFAGGKLAYSYFHRTIDYAAPRGDDEVILMGGEVFEPIGGAPNAGHTVRRRFTDLWQLKPDGWKVAVRQSTVFDASPA</sequence>
<organism evidence="2 3">
    <name type="scientific">Sphingopyxis jiangsuensis</name>
    <dbReference type="NCBI Taxonomy" id="2871171"/>
    <lineage>
        <taxon>Bacteria</taxon>
        <taxon>Pseudomonadati</taxon>
        <taxon>Pseudomonadota</taxon>
        <taxon>Alphaproteobacteria</taxon>
        <taxon>Sphingomonadales</taxon>
        <taxon>Sphingomonadaceae</taxon>
        <taxon>Sphingopyxis</taxon>
    </lineage>
</organism>
<evidence type="ECO:0000313" key="3">
    <source>
        <dbReference type="Proteomes" id="UP001166571"/>
    </source>
</evidence>
<proteinExistence type="predicted"/>
<dbReference type="InterPro" id="IPR032710">
    <property type="entry name" value="NTF2-like_dom_sf"/>
</dbReference>
<feature type="domain" description="DUF4440" evidence="1">
    <location>
        <begin position="31"/>
        <end position="135"/>
    </location>
</feature>
<reference evidence="2" key="1">
    <citation type="submission" date="2021-08" db="EMBL/GenBank/DDBJ databases">
        <title>Sphingopyxis panaciterrulae sp. nov., isolated from the surface water of the Yellow Sea.</title>
        <authorList>
            <person name="Gao Z."/>
            <person name="Zhang D."/>
            <person name="Zhang A."/>
        </authorList>
    </citation>
    <scope>NUCLEOTIDE SEQUENCE</scope>
    <source>
        <strain evidence="2">XHP0097</strain>
    </source>
</reference>
<dbReference type="InterPro" id="IPR027843">
    <property type="entry name" value="DUF4440"/>
</dbReference>
<keyword evidence="3" id="KW-1185">Reference proteome</keyword>
<dbReference type="RefSeq" id="WP_201924785.1">
    <property type="nucleotide sequence ID" value="NZ_JAERPO010000001.1"/>
</dbReference>
<accession>A0ABS7MDU7</accession>
<dbReference type="EMBL" id="JAILXK010000001">
    <property type="protein sequence ID" value="MBY4637149.1"/>
    <property type="molecule type" value="Genomic_DNA"/>
</dbReference>
<evidence type="ECO:0000313" key="2">
    <source>
        <dbReference type="EMBL" id="MBY4637149.1"/>
    </source>
</evidence>
<comment type="caution">
    <text evidence="2">The sequence shown here is derived from an EMBL/GenBank/DDBJ whole genome shotgun (WGS) entry which is preliminary data.</text>
</comment>
<dbReference type="Proteomes" id="UP001166571">
    <property type="component" value="Unassembled WGS sequence"/>
</dbReference>
<gene>
    <name evidence="2" type="ORF">K5P26_08380</name>
</gene>
<dbReference type="SUPFAM" id="SSF54427">
    <property type="entry name" value="NTF2-like"/>
    <property type="match status" value="1"/>
</dbReference>
<evidence type="ECO:0000259" key="1">
    <source>
        <dbReference type="Pfam" id="PF14534"/>
    </source>
</evidence>
<name>A0ABS7MDU7_9SPHN</name>
<dbReference type="Pfam" id="PF14534">
    <property type="entry name" value="DUF4440"/>
    <property type="match status" value="1"/>
</dbReference>
<dbReference type="Gene3D" id="3.10.450.50">
    <property type="match status" value="1"/>
</dbReference>
<protein>
    <submittedName>
        <fullName evidence="2">Nuclear transport factor 2 family protein</fullName>
    </submittedName>
</protein>